<name>A0AAV9GEY5_9PEZI</name>
<evidence type="ECO:0000256" key="5">
    <source>
        <dbReference type="ARBA" id="ARBA00038359"/>
    </source>
</evidence>
<feature type="transmembrane region" description="Helical" evidence="7">
    <location>
        <begin position="22"/>
        <end position="44"/>
    </location>
</feature>
<evidence type="ECO:0000259" key="8">
    <source>
        <dbReference type="Pfam" id="PF20684"/>
    </source>
</evidence>
<feature type="transmembrane region" description="Helical" evidence="7">
    <location>
        <begin position="56"/>
        <end position="78"/>
    </location>
</feature>
<feature type="transmembrane region" description="Helical" evidence="7">
    <location>
        <begin position="105"/>
        <end position="133"/>
    </location>
</feature>
<feature type="transmembrane region" description="Helical" evidence="7">
    <location>
        <begin position="182"/>
        <end position="201"/>
    </location>
</feature>
<dbReference type="Pfam" id="PF20684">
    <property type="entry name" value="Fung_rhodopsin"/>
    <property type="match status" value="1"/>
</dbReference>
<protein>
    <recommendedName>
        <fullName evidence="8">Rhodopsin domain-containing protein</fullName>
    </recommendedName>
</protein>
<organism evidence="9 10">
    <name type="scientific">Podospora aff. communis PSN243</name>
    <dbReference type="NCBI Taxonomy" id="3040156"/>
    <lineage>
        <taxon>Eukaryota</taxon>
        <taxon>Fungi</taxon>
        <taxon>Dikarya</taxon>
        <taxon>Ascomycota</taxon>
        <taxon>Pezizomycotina</taxon>
        <taxon>Sordariomycetes</taxon>
        <taxon>Sordariomycetidae</taxon>
        <taxon>Sordariales</taxon>
        <taxon>Podosporaceae</taxon>
        <taxon>Podospora</taxon>
    </lineage>
</organism>
<dbReference type="PANTHER" id="PTHR33048:SF57">
    <property type="entry name" value="INTEGRAL MEMBRANE PROTEIN-RELATED"/>
    <property type="match status" value="1"/>
</dbReference>
<comment type="subcellular location">
    <subcellularLocation>
        <location evidence="1">Membrane</location>
        <topology evidence="1">Multi-pass membrane protein</topology>
    </subcellularLocation>
</comment>
<evidence type="ECO:0000256" key="7">
    <source>
        <dbReference type="SAM" id="Phobius"/>
    </source>
</evidence>
<evidence type="ECO:0000256" key="6">
    <source>
        <dbReference type="SAM" id="MobiDB-lite"/>
    </source>
</evidence>
<evidence type="ECO:0000256" key="1">
    <source>
        <dbReference type="ARBA" id="ARBA00004141"/>
    </source>
</evidence>
<evidence type="ECO:0000256" key="3">
    <source>
        <dbReference type="ARBA" id="ARBA00022989"/>
    </source>
</evidence>
<comment type="similarity">
    <text evidence="5">Belongs to the SAT4 family.</text>
</comment>
<sequence>MDALPPPTKFVPFPIVTHNQKAVLAVAIVFAILPIIAVTLRLVARHISKRALDASDCCIVAACIFSVALECVSITAVFRAGVGYDHMLNIIVEYGMEPITDLLKFLWALSLTFSKISILLLYSKVFAVPFVIWTARGASVFIAAWGVATILAGCFICTPFEMNWDQTIPGGKCGDQVLSFTITGSFNLITDIMVLVLPLPYLARLQMRLYKKLVLLAVFSIGLLTCIVSAVRIHTLKSMDFADLTYSIPPANIFSGLEPSVAVILACVPLLRPLLGRSKYSDNGTTGYVSGSATPSKVLELETGDAGPFQPLGDDSSQYRLRPLGPKHHAEVQTVKSGSNSRSSSDIDLDGPEGIMVRSQWKVDTDRSSAQVEPRP</sequence>
<dbReference type="EMBL" id="MU865956">
    <property type="protein sequence ID" value="KAK4446505.1"/>
    <property type="molecule type" value="Genomic_DNA"/>
</dbReference>
<reference evidence="9" key="1">
    <citation type="journal article" date="2023" name="Mol. Phylogenet. Evol.">
        <title>Genome-scale phylogeny and comparative genomics of the fungal order Sordariales.</title>
        <authorList>
            <person name="Hensen N."/>
            <person name="Bonometti L."/>
            <person name="Westerberg I."/>
            <person name="Brannstrom I.O."/>
            <person name="Guillou S."/>
            <person name="Cros-Aarteil S."/>
            <person name="Calhoun S."/>
            <person name="Haridas S."/>
            <person name="Kuo A."/>
            <person name="Mondo S."/>
            <person name="Pangilinan J."/>
            <person name="Riley R."/>
            <person name="LaButti K."/>
            <person name="Andreopoulos B."/>
            <person name="Lipzen A."/>
            <person name="Chen C."/>
            <person name="Yan M."/>
            <person name="Daum C."/>
            <person name="Ng V."/>
            <person name="Clum A."/>
            <person name="Steindorff A."/>
            <person name="Ohm R.A."/>
            <person name="Martin F."/>
            <person name="Silar P."/>
            <person name="Natvig D.O."/>
            <person name="Lalanne C."/>
            <person name="Gautier V."/>
            <person name="Ament-Velasquez S.L."/>
            <person name="Kruys A."/>
            <person name="Hutchinson M.I."/>
            <person name="Powell A.J."/>
            <person name="Barry K."/>
            <person name="Miller A.N."/>
            <person name="Grigoriev I.V."/>
            <person name="Debuchy R."/>
            <person name="Gladieux P."/>
            <person name="Hiltunen Thoren M."/>
            <person name="Johannesson H."/>
        </authorList>
    </citation>
    <scope>NUCLEOTIDE SEQUENCE</scope>
    <source>
        <strain evidence="9">PSN243</strain>
    </source>
</reference>
<evidence type="ECO:0000256" key="2">
    <source>
        <dbReference type="ARBA" id="ARBA00022692"/>
    </source>
</evidence>
<feature type="transmembrane region" description="Helical" evidence="7">
    <location>
        <begin position="253"/>
        <end position="271"/>
    </location>
</feature>
<dbReference type="InterPro" id="IPR052337">
    <property type="entry name" value="SAT4-like"/>
</dbReference>
<keyword evidence="2 7" id="KW-0812">Transmembrane</keyword>
<reference evidence="9" key="2">
    <citation type="submission" date="2023-05" db="EMBL/GenBank/DDBJ databases">
        <authorList>
            <consortium name="Lawrence Berkeley National Laboratory"/>
            <person name="Steindorff A."/>
            <person name="Hensen N."/>
            <person name="Bonometti L."/>
            <person name="Westerberg I."/>
            <person name="Brannstrom I.O."/>
            <person name="Guillou S."/>
            <person name="Cros-Aarteil S."/>
            <person name="Calhoun S."/>
            <person name="Haridas S."/>
            <person name="Kuo A."/>
            <person name="Mondo S."/>
            <person name="Pangilinan J."/>
            <person name="Riley R."/>
            <person name="Labutti K."/>
            <person name="Andreopoulos B."/>
            <person name="Lipzen A."/>
            <person name="Chen C."/>
            <person name="Yanf M."/>
            <person name="Daum C."/>
            <person name="Ng V."/>
            <person name="Clum A."/>
            <person name="Ohm R."/>
            <person name="Martin F."/>
            <person name="Silar P."/>
            <person name="Natvig D."/>
            <person name="Lalanne C."/>
            <person name="Gautier V."/>
            <person name="Ament-Velasquez S.L."/>
            <person name="Kruys A."/>
            <person name="Hutchinson M.I."/>
            <person name="Powell A.J."/>
            <person name="Barry K."/>
            <person name="Miller A.N."/>
            <person name="Grigoriev I.V."/>
            <person name="Debuchy R."/>
            <person name="Gladieux P."/>
            <person name="Thoren M.H."/>
            <person name="Johannesson H."/>
        </authorList>
    </citation>
    <scope>NUCLEOTIDE SEQUENCE</scope>
    <source>
        <strain evidence="9">PSN243</strain>
    </source>
</reference>
<evidence type="ECO:0000256" key="4">
    <source>
        <dbReference type="ARBA" id="ARBA00023136"/>
    </source>
</evidence>
<evidence type="ECO:0000313" key="10">
    <source>
        <dbReference type="Proteomes" id="UP001321760"/>
    </source>
</evidence>
<dbReference type="InterPro" id="IPR049326">
    <property type="entry name" value="Rhodopsin_dom_fungi"/>
</dbReference>
<gene>
    <name evidence="9" type="ORF">QBC34DRAFT_304999</name>
</gene>
<comment type="caution">
    <text evidence="9">The sequence shown here is derived from an EMBL/GenBank/DDBJ whole genome shotgun (WGS) entry which is preliminary data.</text>
</comment>
<evidence type="ECO:0000313" key="9">
    <source>
        <dbReference type="EMBL" id="KAK4446505.1"/>
    </source>
</evidence>
<dbReference type="AlphaFoldDB" id="A0AAV9GEY5"/>
<dbReference type="GO" id="GO:0016020">
    <property type="term" value="C:membrane"/>
    <property type="evidence" value="ECO:0007669"/>
    <property type="project" value="UniProtKB-SubCell"/>
</dbReference>
<feature type="transmembrane region" description="Helical" evidence="7">
    <location>
        <begin position="140"/>
        <end position="162"/>
    </location>
</feature>
<dbReference type="PANTHER" id="PTHR33048">
    <property type="entry name" value="PTH11-LIKE INTEGRAL MEMBRANE PROTEIN (AFU_ORTHOLOGUE AFUA_5G11245)"/>
    <property type="match status" value="1"/>
</dbReference>
<keyword evidence="4 7" id="KW-0472">Membrane</keyword>
<keyword evidence="3 7" id="KW-1133">Transmembrane helix</keyword>
<feature type="region of interest" description="Disordered" evidence="6">
    <location>
        <begin position="304"/>
        <end position="376"/>
    </location>
</feature>
<feature type="domain" description="Rhodopsin" evidence="8">
    <location>
        <begin position="40"/>
        <end position="276"/>
    </location>
</feature>
<feature type="transmembrane region" description="Helical" evidence="7">
    <location>
        <begin position="213"/>
        <end position="233"/>
    </location>
</feature>
<proteinExistence type="inferred from homology"/>
<keyword evidence="10" id="KW-1185">Reference proteome</keyword>
<accession>A0AAV9GEY5</accession>
<dbReference type="Proteomes" id="UP001321760">
    <property type="component" value="Unassembled WGS sequence"/>
</dbReference>